<dbReference type="EMBL" id="BOMY01000012">
    <property type="protein sequence ID" value="GIF19093.1"/>
    <property type="molecule type" value="Genomic_DNA"/>
</dbReference>
<evidence type="ECO:0000313" key="1">
    <source>
        <dbReference type="EMBL" id="GIF19093.1"/>
    </source>
</evidence>
<comment type="caution">
    <text evidence="1">The sequence shown here is derived from an EMBL/GenBank/DDBJ whole genome shotgun (WGS) entry which is preliminary data.</text>
</comment>
<gene>
    <name evidence="1" type="ORF">Ate02nite_18230</name>
</gene>
<evidence type="ECO:0000313" key="2">
    <source>
        <dbReference type="Proteomes" id="UP000623608"/>
    </source>
</evidence>
<protein>
    <submittedName>
        <fullName evidence="1">Uncharacterized protein</fullName>
    </submittedName>
</protein>
<dbReference type="AlphaFoldDB" id="A0A919NJ06"/>
<organism evidence="1 2">
    <name type="scientific">Paractinoplanes tereljensis</name>
    <dbReference type="NCBI Taxonomy" id="571912"/>
    <lineage>
        <taxon>Bacteria</taxon>
        <taxon>Bacillati</taxon>
        <taxon>Actinomycetota</taxon>
        <taxon>Actinomycetes</taxon>
        <taxon>Micromonosporales</taxon>
        <taxon>Micromonosporaceae</taxon>
        <taxon>Paractinoplanes</taxon>
    </lineage>
</organism>
<proteinExistence type="predicted"/>
<dbReference type="Proteomes" id="UP000623608">
    <property type="component" value="Unassembled WGS sequence"/>
</dbReference>
<keyword evidence="2" id="KW-1185">Reference proteome</keyword>
<name>A0A919NJ06_9ACTN</name>
<reference evidence="1" key="1">
    <citation type="submission" date="2021-01" db="EMBL/GenBank/DDBJ databases">
        <title>Whole genome shotgun sequence of Actinoplanes tereljensis NBRC 105297.</title>
        <authorList>
            <person name="Komaki H."/>
            <person name="Tamura T."/>
        </authorList>
    </citation>
    <scope>NUCLEOTIDE SEQUENCE</scope>
    <source>
        <strain evidence="1">NBRC 105297</strain>
    </source>
</reference>
<sequence>MSATTRPIPLIVGAMSPTLRTRFTEVLNKSDSGMIEGFPVRWLGVVFWLRRVSDRWEAIAR</sequence>
<accession>A0A919NJ06</accession>